<comment type="subunit">
    <text evidence="4">Interacts with translational regulator CsrA and flagellin(s).</text>
</comment>
<comment type="function">
    <text evidence="4">Acts as an anti-CsrA protein, binds CsrA and prevents it from repressing translation of its target genes, one of which is flagellin. Binds to flagellin and participates in the assembly of the flagellum.</text>
</comment>
<keyword evidence="7" id="KW-1185">Reference proteome</keyword>
<evidence type="ECO:0000256" key="3">
    <source>
        <dbReference type="ARBA" id="ARBA00022845"/>
    </source>
</evidence>
<evidence type="ECO:0000256" key="4">
    <source>
        <dbReference type="HAMAP-Rule" id="MF_01185"/>
    </source>
</evidence>
<dbReference type="Gene3D" id="2.30.290.10">
    <property type="entry name" value="BH3618-like"/>
    <property type="match status" value="1"/>
</dbReference>
<feature type="compositionally biased region" description="Basic and acidic residues" evidence="5">
    <location>
        <begin position="149"/>
        <end position="173"/>
    </location>
</feature>
<proteinExistence type="inferred from homology"/>
<gene>
    <name evidence="6" type="primary">fliW_1</name>
    <name evidence="4" type="synonym">fliW</name>
    <name evidence="6" type="ORF">SIID45300_00263</name>
</gene>
<evidence type="ECO:0000313" key="6">
    <source>
        <dbReference type="EMBL" id="GAB0055964.1"/>
    </source>
</evidence>
<evidence type="ECO:0000256" key="1">
    <source>
        <dbReference type="ARBA" id="ARBA00022490"/>
    </source>
</evidence>
<dbReference type="Proteomes" id="UP001628193">
    <property type="component" value="Unassembled WGS sequence"/>
</dbReference>
<keyword evidence="6" id="KW-0966">Cell projection</keyword>
<evidence type="ECO:0000256" key="5">
    <source>
        <dbReference type="SAM" id="MobiDB-lite"/>
    </source>
</evidence>
<keyword evidence="4" id="KW-0143">Chaperone</keyword>
<feature type="region of interest" description="Disordered" evidence="5">
    <location>
        <begin position="149"/>
        <end position="181"/>
    </location>
</feature>
<keyword evidence="1 4" id="KW-0963">Cytoplasm</keyword>
<reference evidence="6 7" key="1">
    <citation type="submission" date="2024-05" db="EMBL/GenBank/DDBJ databases">
        <authorList>
            <consortium name="Candidatus Magnetaquicoccaceae bacterium FCR-1 genome sequencing consortium"/>
            <person name="Shimoshige H."/>
            <person name="Shimamura S."/>
            <person name="Taoka A."/>
            <person name="Kobayashi H."/>
            <person name="Maekawa T."/>
        </authorList>
    </citation>
    <scope>NUCLEOTIDE SEQUENCE [LARGE SCALE GENOMIC DNA]</scope>
    <source>
        <strain evidence="6 7">FCR-1</strain>
    </source>
</reference>
<keyword evidence="6" id="KW-0969">Cilium</keyword>
<dbReference type="Pfam" id="PF02623">
    <property type="entry name" value="FliW"/>
    <property type="match status" value="1"/>
</dbReference>
<sequence length="181" mass="20905">MEIHGTRFGVLEFKDEEVIILNEGLLGFPLSRRFLLFPYGQDSSFFWLQSVDEPEIAFIVINPFDFFGDMEFVILDADAEAIGCPSGEEVEIFTLVTIPEGRPEEMRTNLAGPVVVNTVNRMGRQILIKEYSPRQPLIPQDLRQTYMQEREAEKRRQGHQEARRRIRRGEKMMPQRMAAAG</sequence>
<name>A0ABQ0C516_9PROT</name>
<comment type="subcellular location">
    <subcellularLocation>
        <location evidence="4">Cytoplasm</location>
    </subcellularLocation>
</comment>
<evidence type="ECO:0000313" key="7">
    <source>
        <dbReference type="Proteomes" id="UP001628193"/>
    </source>
</evidence>
<dbReference type="InterPro" id="IPR024046">
    <property type="entry name" value="Flagellar_assmbl_FliW_dom_sf"/>
</dbReference>
<dbReference type="PANTHER" id="PTHR39190">
    <property type="entry name" value="FLAGELLAR ASSEMBLY FACTOR FLIW"/>
    <property type="match status" value="1"/>
</dbReference>
<comment type="caution">
    <text evidence="6">The sequence shown here is derived from an EMBL/GenBank/DDBJ whole genome shotgun (WGS) entry which is preliminary data.</text>
</comment>
<dbReference type="EMBL" id="BAAFGK010000001">
    <property type="protein sequence ID" value="GAB0055964.1"/>
    <property type="molecule type" value="Genomic_DNA"/>
</dbReference>
<dbReference type="SUPFAM" id="SSF141457">
    <property type="entry name" value="BH3618-like"/>
    <property type="match status" value="1"/>
</dbReference>
<dbReference type="PANTHER" id="PTHR39190:SF1">
    <property type="entry name" value="FLAGELLAR ASSEMBLY FACTOR FLIW"/>
    <property type="match status" value="1"/>
</dbReference>
<accession>A0ABQ0C516</accession>
<dbReference type="RefSeq" id="WP_420903675.1">
    <property type="nucleotide sequence ID" value="NZ_BAAFGK010000001.1"/>
</dbReference>
<evidence type="ECO:0000256" key="2">
    <source>
        <dbReference type="ARBA" id="ARBA00022795"/>
    </source>
</evidence>
<comment type="similarity">
    <text evidence="4">Belongs to the FliW family.</text>
</comment>
<keyword evidence="6" id="KW-0282">Flagellum</keyword>
<keyword evidence="3 4" id="KW-0810">Translation regulation</keyword>
<reference evidence="6 7" key="2">
    <citation type="submission" date="2024-09" db="EMBL/GenBank/DDBJ databases">
        <title>Draft genome sequence of Candidatus Magnetaquicoccaceae bacterium FCR-1.</title>
        <authorList>
            <person name="Shimoshige H."/>
            <person name="Shimamura S."/>
            <person name="Taoka A."/>
            <person name="Kobayashi H."/>
            <person name="Maekawa T."/>
        </authorList>
    </citation>
    <scope>NUCLEOTIDE SEQUENCE [LARGE SCALE GENOMIC DNA]</scope>
    <source>
        <strain evidence="6 7">FCR-1</strain>
    </source>
</reference>
<organism evidence="6 7">
    <name type="scientific">Candidatus Magnetaquiglobus chichijimensis</name>
    <dbReference type="NCBI Taxonomy" id="3141448"/>
    <lineage>
        <taxon>Bacteria</taxon>
        <taxon>Pseudomonadati</taxon>
        <taxon>Pseudomonadota</taxon>
        <taxon>Magnetococcia</taxon>
        <taxon>Magnetococcales</taxon>
        <taxon>Candidatus Magnetaquicoccaceae</taxon>
        <taxon>Candidatus Magnetaquiglobus</taxon>
    </lineage>
</organism>
<keyword evidence="2 4" id="KW-1005">Bacterial flagellum biogenesis</keyword>
<protein>
    <recommendedName>
        <fullName evidence="4">Flagellar assembly factor FliW</fullName>
    </recommendedName>
</protein>
<dbReference type="InterPro" id="IPR003775">
    <property type="entry name" value="Flagellar_assembly_factor_FliW"/>
</dbReference>
<dbReference type="HAMAP" id="MF_01185">
    <property type="entry name" value="FliW"/>
    <property type="match status" value="1"/>
</dbReference>